<protein>
    <submittedName>
        <fullName evidence="1">Uncharacterized protein</fullName>
    </submittedName>
</protein>
<dbReference type="Proteomes" id="UP000004995">
    <property type="component" value="Unassembled WGS sequence"/>
</dbReference>
<reference evidence="2" key="1">
    <citation type="journal article" date="2012" name="Nat. Biotechnol.">
        <title>Reference genome sequence of the model plant Setaria.</title>
        <authorList>
            <person name="Bennetzen J.L."/>
            <person name="Schmutz J."/>
            <person name="Wang H."/>
            <person name="Percifield R."/>
            <person name="Hawkins J."/>
            <person name="Pontaroli A.C."/>
            <person name="Estep M."/>
            <person name="Feng L."/>
            <person name="Vaughn J.N."/>
            <person name="Grimwood J."/>
            <person name="Jenkins J."/>
            <person name="Barry K."/>
            <person name="Lindquist E."/>
            <person name="Hellsten U."/>
            <person name="Deshpande S."/>
            <person name="Wang X."/>
            <person name="Wu X."/>
            <person name="Mitros T."/>
            <person name="Triplett J."/>
            <person name="Yang X."/>
            <person name="Ye C.Y."/>
            <person name="Mauro-Herrera M."/>
            <person name="Wang L."/>
            <person name="Li P."/>
            <person name="Sharma M."/>
            <person name="Sharma R."/>
            <person name="Ronald P.C."/>
            <person name="Panaud O."/>
            <person name="Kellogg E.A."/>
            <person name="Brutnell T.P."/>
            <person name="Doust A.N."/>
            <person name="Tuskan G.A."/>
            <person name="Rokhsar D."/>
            <person name="Devos K.M."/>
        </authorList>
    </citation>
    <scope>NUCLEOTIDE SEQUENCE [LARGE SCALE GENOMIC DNA]</scope>
    <source>
        <strain evidence="2">cv. Yugu1</strain>
    </source>
</reference>
<dbReference type="AlphaFoldDB" id="K3ZFZ6"/>
<dbReference type="InParanoid" id="K3ZFZ6"/>
<proteinExistence type="predicted"/>
<organism evidence="1 2">
    <name type="scientific">Setaria italica</name>
    <name type="common">Foxtail millet</name>
    <name type="synonym">Panicum italicum</name>
    <dbReference type="NCBI Taxonomy" id="4555"/>
    <lineage>
        <taxon>Eukaryota</taxon>
        <taxon>Viridiplantae</taxon>
        <taxon>Streptophyta</taxon>
        <taxon>Embryophyta</taxon>
        <taxon>Tracheophyta</taxon>
        <taxon>Spermatophyta</taxon>
        <taxon>Magnoliopsida</taxon>
        <taxon>Liliopsida</taxon>
        <taxon>Poales</taxon>
        <taxon>Poaceae</taxon>
        <taxon>PACMAD clade</taxon>
        <taxon>Panicoideae</taxon>
        <taxon>Panicodae</taxon>
        <taxon>Paniceae</taxon>
        <taxon>Cenchrinae</taxon>
        <taxon>Setaria</taxon>
    </lineage>
</organism>
<evidence type="ECO:0000313" key="1">
    <source>
        <dbReference type="EnsemblPlants" id="KQL13762"/>
    </source>
</evidence>
<name>K3ZFZ6_SETIT</name>
<dbReference type="EMBL" id="AGNK02001479">
    <property type="status" value="NOT_ANNOTATED_CDS"/>
    <property type="molecule type" value="Genomic_DNA"/>
</dbReference>
<keyword evidence="2" id="KW-1185">Reference proteome</keyword>
<sequence>MGIWKCRKVDLDLCACKISCPFASIYISSAGWRLPLH</sequence>
<accession>K3ZFZ6</accession>
<reference evidence="1" key="2">
    <citation type="submission" date="2018-08" db="UniProtKB">
        <authorList>
            <consortium name="EnsemblPlants"/>
        </authorList>
    </citation>
    <scope>IDENTIFICATION</scope>
    <source>
        <strain evidence="1">Yugu1</strain>
    </source>
</reference>
<dbReference type="EnsemblPlants" id="KQL13762">
    <property type="protein sequence ID" value="KQL13762"/>
    <property type="gene ID" value="SETIT_025498mg"/>
</dbReference>
<dbReference type="Gramene" id="KQL13762">
    <property type="protein sequence ID" value="KQL13762"/>
    <property type="gene ID" value="SETIT_025498mg"/>
</dbReference>
<evidence type="ECO:0000313" key="2">
    <source>
        <dbReference type="Proteomes" id="UP000004995"/>
    </source>
</evidence>
<dbReference type="HOGENOM" id="CLU_3351945_0_0_1"/>